<evidence type="ECO:0000256" key="2">
    <source>
        <dbReference type="ARBA" id="ARBA00022525"/>
    </source>
</evidence>
<comment type="function">
    <text evidence="8">Binds to extracellular matrix proteins. Binds to pathogen-associated molecular patterns (PAMPs) present on the cell walls of Gram-positive and Gram-negative bacteria and fungi, behaving as a pattern recognition receptor (PRR). Induces bacterial and fungal aggregation and subsequent inhibition of PAMP-induced cytokine release. Does not possess intrinsic bactericidal activity. May play a role in the innate defense and homeostasis of certain epithelial surfaces.</text>
</comment>
<evidence type="ECO:0000256" key="5">
    <source>
        <dbReference type="ARBA" id="ARBA00023157"/>
    </source>
</evidence>
<evidence type="ECO:0000259" key="12">
    <source>
        <dbReference type="PROSITE" id="PS50287"/>
    </source>
</evidence>
<dbReference type="GO" id="GO:0005886">
    <property type="term" value="C:plasma membrane"/>
    <property type="evidence" value="ECO:0007669"/>
    <property type="project" value="TreeGrafter"/>
</dbReference>
<proteinExistence type="predicted"/>
<feature type="domain" description="SRCR" evidence="12">
    <location>
        <begin position="103"/>
        <end position="147"/>
    </location>
</feature>
<evidence type="ECO:0000256" key="8">
    <source>
        <dbReference type="ARBA" id="ARBA00058074"/>
    </source>
</evidence>
<name>A0A2I0LG53_COLLI</name>
<dbReference type="AlphaFoldDB" id="A0A2I0LG53"/>
<accession>A0A2I0LG53</accession>
<feature type="domain" description="SRCR" evidence="12">
    <location>
        <begin position="1"/>
        <end position="88"/>
    </location>
</feature>
<organism evidence="13 14">
    <name type="scientific">Columba livia</name>
    <name type="common">Rock dove</name>
    <dbReference type="NCBI Taxonomy" id="8932"/>
    <lineage>
        <taxon>Eukaryota</taxon>
        <taxon>Metazoa</taxon>
        <taxon>Chordata</taxon>
        <taxon>Craniata</taxon>
        <taxon>Vertebrata</taxon>
        <taxon>Euteleostomi</taxon>
        <taxon>Archelosauria</taxon>
        <taxon>Archosauria</taxon>
        <taxon>Dinosauria</taxon>
        <taxon>Saurischia</taxon>
        <taxon>Theropoda</taxon>
        <taxon>Coelurosauria</taxon>
        <taxon>Aves</taxon>
        <taxon>Neognathae</taxon>
        <taxon>Neoaves</taxon>
        <taxon>Columbimorphae</taxon>
        <taxon>Columbiformes</taxon>
        <taxon>Columbidae</taxon>
        <taxon>Columba</taxon>
    </lineage>
</organism>
<feature type="disulfide bond" evidence="11">
    <location>
        <begin position="57"/>
        <end position="67"/>
    </location>
</feature>
<protein>
    <recommendedName>
        <fullName evidence="10">Soluble scavenger receptor cysteine-rich domain-containing protein SSC5D</fullName>
    </recommendedName>
</protein>
<dbReference type="PANTHER" id="PTHR48071:SF15">
    <property type="entry name" value="SRCR DOMAIN-CONTAINING PROTEIN"/>
    <property type="match status" value="1"/>
</dbReference>
<dbReference type="Pfam" id="PF00530">
    <property type="entry name" value="SRCR"/>
    <property type="match status" value="2"/>
</dbReference>
<gene>
    <name evidence="13" type="ORF">A306_00000484</name>
</gene>
<dbReference type="SUPFAM" id="SSF56487">
    <property type="entry name" value="SRCR-like"/>
    <property type="match status" value="2"/>
</dbReference>
<dbReference type="PROSITE" id="PS50287">
    <property type="entry name" value="SRCR_2"/>
    <property type="match status" value="2"/>
</dbReference>
<evidence type="ECO:0000256" key="9">
    <source>
        <dbReference type="ARBA" id="ARBA00064153"/>
    </source>
</evidence>
<dbReference type="SMART" id="SM00202">
    <property type="entry name" value="SR"/>
    <property type="match status" value="2"/>
</dbReference>
<dbReference type="FunFam" id="3.10.250.10:FF:000007">
    <property type="entry name" value="Soluble scavenger receptor cysteine-rich domain-containing protein SSC5D"/>
    <property type="match status" value="1"/>
</dbReference>
<dbReference type="PANTHER" id="PTHR48071">
    <property type="entry name" value="SRCR DOMAIN-CONTAINING PROTEIN"/>
    <property type="match status" value="1"/>
</dbReference>
<keyword evidence="4" id="KW-0677">Repeat</keyword>
<dbReference type="EMBL" id="AKCR02006103">
    <property type="protein sequence ID" value="PKK16424.1"/>
    <property type="molecule type" value="Genomic_DNA"/>
</dbReference>
<feature type="non-terminal residue" evidence="13">
    <location>
        <position position="204"/>
    </location>
</feature>
<comment type="subcellular location">
    <subcellularLocation>
        <location evidence="1">Secreted</location>
    </subcellularLocation>
</comment>
<comment type="subunit">
    <text evidence="9">Interacts with LGALS1 and laminin.</text>
</comment>
<evidence type="ECO:0000256" key="6">
    <source>
        <dbReference type="ARBA" id="ARBA00023170"/>
    </source>
</evidence>
<reference evidence="13 14" key="1">
    <citation type="journal article" date="2013" name="Science">
        <title>Genomic diversity and evolution of the head crest in the rock pigeon.</title>
        <authorList>
            <person name="Shapiro M.D."/>
            <person name="Kronenberg Z."/>
            <person name="Li C."/>
            <person name="Domyan E.T."/>
            <person name="Pan H."/>
            <person name="Campbell M."/>
            <person name="Tan H."/>
            <person name="Huff C.D."/>
            <person name="Hu H."/>
            <person name="Vickrey A.I."/>
            <person name="Nielsen S.C."/>
            <person name="Stringham S.A."/>
            <person name="Hu H."/>
            <person name="Willerslev E."/>
            <person name="Gilbert M.T."/>
            <person name="Yandell M."/>
            <person name="Zhang G."/>
            <person name="Wang J."/>
        </authorList>
    </citation>
    <scope>NUCLEOTIDE SEQUENCE [LARGE SCALE GENOMIC DNA]</scope>
    <source>
        <tissue evidence="13">Blood</tissue>
    </source>
</reference>
<dbReference type="InParanoid" id="A0A2I0LG53"/>
<evidence type="ECO:0000256" key="11">
    <source>
        <dbReference type="PROSITE-ProRule" id="PRU00196"/>
    </source>
</evidence>
<evidence type="ECO:0000256" key="7">
    <source>
        <dbReference type="ARBA" id="ARBA00023180"/>
    </source>
</evidence>
<dbReference type="InterPro" id="IPR001190">
    <property type="entry name" value="SRCR"/>
</dbReference>
<feature type="non-terminal residue" evidence="13">
    <location>
        <position position="1"/>
    </location>
</feature>
<keyword evidence="3" id="KW-0732">Signal</keyword>
<keyword evidence="5 11" id="KW-1015">Disulfide bond</keyword>
<sequence>VKHNGEWGSVCNFHFDWETSWATVVCRQLGCGGVAKASVYAPFGQGTGRIWLQPFLCRGTEEMLHECPNWGWGQHYCNHERDVGVTCRGLRLCWCPGAEAVELRLVAGGGPCAGRVEAKLRGQWGSVGDGAWHMNDAQVVCRHLGCGQPLLPTLPLPDLAKRMVPSACLALSAAGTRPHSGTARSAAGDPLMVLTALMLPSPAK</sequence>
<dbReference type="Proteomes" id="UP000053872">
    <property type="component" value="Unassembled WGS sequence"/>
</dbReference>
<dbReference type="InterPro" id="IPR036772">
    <property type="entry name" value="SRCR-like_dom_sf"/>
</dbReference>
<dbReference type="STRING" id="8932.A0A2I0LG53"/>
<keyword evidence="14" id="KW-1185">Reference proteome</keyword>
<keyword evidence="6" id="KW-0675">Receptor</keyword>
<evidence type="ECO:0000256" key="1">
    <source>
        <dbReference type="ARBA" id="ARBA00004613"/>
    </source>
</evidence>
<keyword evidence="2" id="KW-0964">Secreted</keyword>
<evidence type="ECO:0000313" key="14">
    <source>
        <dbReference type="Proteomes" id="UP000053872"/>
    </source>
</evidence>
<dbReference type="Gene3D" id="3.10.250.10">
    <property type="entry name" value="SRCR-like domain"/>
    <property type="match status" value="2"/>
</dbReference>
<comment type="caution">
    <text evidence="11">Lacks conserved residue(s) required for the propagation of feature annotation.</text>
</comment>
<evidence type="ECO:0000313" key="13">
    <source>
        <dbReference type="EMBL" id="PKK16424.1"/>
    </source>
</evidence>
<comment type="caution">
    <text evidence="13">The sequence shown here is derived from an EMBL/GenBank/DDBJ whole genome shotgun (WGS) entry which is preliminary data.</text>
</comment>
<dbReference type="PRINTS" id="PR00258">
    <property type="entry name" value="SPERACTRCPTR"/>
</dbReference>
<evidence type="ECO:0000256" key="10">
    <source>
        <dbReference type="ARBA" id="ARBA00069168"/>
    </source>
</evidence>
<evidence type="ECO:0000256" key="4">
    <source>
        <dbReference type="ARBA" id="ARBA00022737"/>
    </source>
</evidence>
<feature type="disulfide bond" evidence="11">
    <location>
        <begin position="26"/>
        <end position="87"/>
    </location>
</feature>
<evidence type="ECO:0000256" key="3">
    <source>
        <dbReference type="ARBA" id="ARBA00022729"/>
    </source>
</evidence>
<dbReference type="GO" id="GO:0004252">
    <property type="term" value="F:serine-type endopeptidase activity"/>
    <property type="evidence" value="ECO:0007669"/>
    <property type="project" value="TreeGrafter"/>
</dbReference>
<dbReference type="GO" id="GO:0031638">
    <property type="term" value="P:zymogen activation"/>
    <property type="evidence" value="ECO:0007669"/>
    <property type="project" value="TreeGrafter"/>
</dbReference>
<keyword evidence="7" id="KW-0325">Glycoprotein</keyword>